<dbReference type="Gene3D" id="1.20.1640.10">
    <property type="entry name" value="Multidrug efflux transporter AcrB transmembrane domain"/>
    <property type="match status" value="2"/>
</dbReference>
<feature type="transmembrane region" description="Helical" evidence="7">
    <location>
        <begin position="14"/>
        <end position="34"/>
    </location>
</feature>
<gene>
    <name evidence="9" type="ORF">GCM10009682_07070</name>
</gene>
<keyword evidence="6 7" id="KW-0472">Membrane</keyword>
<keyword evidence="4 7" id="KW-0812">Transmembrane</keyword>
<feature type="transmembrane region" description="Helical" evidence="7">
    <location>
        <begin position="197"/>
        <end position="221"/>
    </location>
</feature>
<comment type="caution">
    <text evidence="9">The sequence shown here is derived from an EMBL/GenBank/DDBJ whole genome shotgun (WGS) entry which is preliminary data.</text>
</comment>
<evidence type="ECO:0000256" key="2">
    <source>
        <dbReference type="ARBA" id="ARBA00010157"/>
    </source>
</evidence>
<dbReference type="RefSeq" id="WP_344126153.1">
    <property type="nucleotide sequence ID" value="NZ_BAAALT010000013.1"/>
</dbReference>
<dbReference type="SUPFAM" id="SSF82866">
    <property type="entry name" value="Multidrug efflux transporter AcrB transmembrane domain"/>
    <property type="match status" value="2"/>
</dbReference>
<comment type="subcellular location">
    <subcellularLocation>
        <location evidence="1">Cell membrane</location>
        <topology evidence="1">Multi-pass membrane protein</topology>
    </subcellularLocation>
</comment>
<reference evidence="9 10" key="1">
    <citation type="journal article" date="2019" name="Int. J. Syst. Evol. Microbiol.">
        <title>The Global Catalogue of Microorganisms (GCM) 10K type strain sequencing project: providing services to taxonomists for standard genome sequencing and annotation.</title>
        <authorList>
            <consortium name="The Broad Institute Genomics Platform"/>
            <consortium name="The Broad Institute Genome Sequencing Center for Infectious Disease"/>
            <person name="Wu L."/>
            <person name="Ma J."/>
        </authorList>
    </citation>
    <scope>NUCLEOTIDE SEQUENCE [LARGE SCALE GENOMIC DNA]</scope>
    <source>
        <strain evidence="9 10">JCM 13250</strain>
    </source>
</reference>
<dbReference type="PANTHER" id="PTHR33406">
    <property type="entry name" value="MEMBRANE PROTEIN MJ1562-RELATED"/>
    <property type="match status" value="1"/>
</dbReference>
<sequence>MSARFPAGAVAGRWSKWLVVLIWVAIAAVAFPLAGKLTDVEKNDAISFLPNSAEATRAYELATREFAGAEQLPAVVVYARDTGLTPADLAKATADAAAFAPLAEAGRVSQVIVSDDRKAAIVSFLVAGDQDALAASVEKIKDVAGTGAEPGLRTALTGGAGAVDDIVDAFAGIDSTLLFVTAGVVALLLLITYRSPVLWIVPLLTVGVASQLASAAVYLLAKHAGLTVSGQSQGIMTVLVFGAGTDYALLLIARYREELRRHRDRHDAMREALRRSSPAILASAATVVISLLCLLAAQLNSLRGLGPVGAVGVAAALLAMITLLPALLVICGRWLFWPFVPRFSEDAAAHDIAEEHGIWQKVAALVGRRPRMLWTVTTAALLLLTIGVTTLTLGLPQSEAFTKEVGSVTGQKLVEEHFPSGTSSPVQIVARSAAATPVADAAKAVPGVAAVRDAVPSRDGTWVRIDAVLADPPDSPAAERAVDDIRAAVHAVPGGDALVGGDTATQLDTARAASHDNRLVIPLILLVVFGVLVVLLRAVVAPLLLIASVVVSFGAALGAAALIFWAIDYPKIDLSMPLLAFLFLVALGVDYTIFLMTRAREEAATLGHREGVLHALTVTGGVITSAGIVLAATFAVLAVLPLVSLLQMGIIVAVGVLLDTLIVRTLVVPALSLDVGRKVWWPSALGK</sequence>
<organism evidence="9 10">
    <name type="scientific">Luedemannella flava</name>
    <dbReference type="NCBI Taxonomy" id="349316"/>
    <lineage>
        <taxon>Bacteria</taxon>
        <taxon>Bacillati</taxon>
        <taxon>Actinomycetota</taxon>
        <taxon>Actinomycetes</taxon>
        <taxon>Micromonosporales</taxon>
        <taxon>Micromonosporaceae</taxon>
        <taxon>Luedemannella</taxon>
    </lineage>
</organism>
<evidence type="ECO:0000256" key="4">
    <source>
        <dbReference type="ARBA" id="ARBA00022692"/>
    </source>
</evidence>
<evidence type="ECO:0000256" key="1">
    <source>
        <dbReference type="ARBA" id="ARBA00004651"/>
    </source>
</evidence>
<dbReference type="PROSITE" id="PS50156">
    <property type="entry name" value="SSD"/>
    <property type="match status" value="2"/>
</dbReference>
<keyword evidence="5 7" id="KW-1133">Transmembrane helix</keyword>
<evidence type="ECO:0000259" key="8">
    <source>
        <dbReference type="PROSITE" id="PS50156"/>
    </source>
</evidence>
<feature type="transmembrane region" description="Helical" evidence="7">
    <location>
        <begin position="579"/>
        <end position="599"/>
    </location>
</feature>
<feature type="transmembrane region" description="Helical" evidence="7">
    <location>
        <begin position="169"/>
        <end position="190"/>
    </location>
</feature>
<feature type="transmembrane region" description="Helical" evidence="7">
    <location>
        <begin position="645"/>
        <end position="667"/>
    </location>
</feature>
<feature type="transmembrane region" description="Helical" evidence="7">
    <location>
        <begin position="543"/>
        <end position="567"/>
    </location>
</feature>
<evidence type="ECO:0000256" key="3">
    <source>
        <dbReference type="ARBA" id="ARBA00022475"/>
    </source>
</evidence>
<dbReference type="Proteomes" id="UP001500218">
    <property type="component" value="Unassembled WGS sequence"/>
</dbReference>
<feature type="transmembrane region" description="Helical" evidence="7">
    <location>
        <begin position="311"/>
        <end position="336"/>
    </location>
</feature>
<comment type="similarity">
    <text evidence="2">Belongs to the resistance-nodulation-cell division (RND) (TC 2.A.6) family. MmpL subfamily.</text>
</comment>
<feature type="transmembrane region" description="Helical" evidence="7">
    <location>
        <begin position="233"/>
        <end position="253"/>
    </location>
</feature>
<accession>A0ABN2LGU6</accession>
<dbReference type="EMBL" id="BAAALT010000013">
    <property type="protein sequence ID" value="GAA1787678.1"/>
    <property type="molecule type" value="Genomic_DNA"/>
</dbReference>
<keyword evidence="10" id="KW-1185">Reference proteome</keyword>
<evidence type="ECO:0000256" key="7">
    <source>
        <dbReference type="SAM" id="Phobius"/>
    </source>
</evidence>
<name>A0ABN2LGU6_9ACTN</name>
<dbReference type="InterPro" id="IPR004869">
    <property type="entry name" value="MMPL_dom"/>
</dbReference>
<feature type="transmembrane region" description="Helical" evidence="7">
    <location>
        <begin position="611"/>
        <end position="639"/>
    </location>
</feature>
<evidence type="ECO:0000256" key="6">
    <source>
        <dbReference type="ARBA" id="ARBA00023136"/>
    </source>
</evidence>
<dbReference type="Pfam" id="PF03176">
    <property type="entry name" value="MMPL"/>
    <property type="match status" value="2"/>
</dbReference>
<feature type="transmembrane region" description="Helical" evidence="7">
    <location>
        <begin position="519"/>
        <end position="536"/>
    </location>
</feature>
<keyword evidence="3" id="KW-1003">Cell membrane</keyword>
<dbReference type="InterPro" id="IPR050545">
    <property type="entry name" value="Mycobact_MmpL"/>
</dbReference>
<feature type="transmembrane region" description="Helical" evidence="7">
    <location>
        <begin position="279"/>
        <end position="299"/>
    </location>
</feature>
<dbReference type="InterPro" id="IPR000731">
    <property type="entry name" value="SSD"/>
</dbReference>
<evidence type="ECO:0000313" key="10">
    <source>
        <dbReference type="Proteomes" id="UP001500218"/>
    </source>
</evidence>
<feature type="transmembrane region" description="Helical" evidence="7">
    <location>
        <begin position="373"/>
        <end position="395"/>
    </location>
</feature>
<evidence type="ECO:0000313" key="9">
    <source>
        <dbReference type="EMBL" id="GAA1787678.1"/>
    </source>
</evidence>
<feature type="domain" description="SSD" evidence="8">
    <location>
        <begin position="165"/>
        <end position="330"/>
    </location>
</feature>
<dbReference type="PANTHER" id="PTHR33406:SF6">
    <property type="entry name" value="MEMBRANE PROTEIN YDGH-RELATED"/>
    <property type="match status" value="1"/>
</dbReference>
<proteinExistence type="inferred from homology"/>
<protein>
    <submittedName>
        <fullName evidence="9">MMPL family transporter</fullName>
    </submittedName>
</protein>
<feature type="domain" description="SSD" evidence="8">
    <location>
        <begin position="544"/>
        <end position="673"/>
    </location>
</feature>
<evidence type="ECO:0000256" key="5">
    <source>
        <dbReference type="ARBA" id="ARBA00022989"/>
    </source>
</evidence>